<evidence type="ECO:0000256" key="1">
    <source>
        <dbReference type="ARBA" id="ARBA00025788"/>
    </source>
</evidence>
<comment type="caution">
    <text evidence="4">The sequence shown here is derived from an EMBL/GenBank/DDBJ whole genome shotgun (WGS) entry which is preliminary data.</text>
</comment>
<accession>J6F495</accession>
<dbReference type="VEuPathDB" id="FungiDB:A1Q1_00712"/>
<dbReference type="HOGENOM" id="CLU_072377_2_1_1"/>
<dbReference type="PANTHER" id="PTHR12175">
    <property type="entry name" value="AD039 HT014 THIOREDOXIN FAMILY TRP26"/>
    <property type="match status" value="1"/>
</dbReference>
<evidence type="ECO:0000256" key="2">
    <source>
        <dbReference type="SAM" id="MobiDB-lite"/>
    </source>
</evidence>
<proteinExistence type="inferred from homology"/>
<dbReference type="KEGG" id="tasa:A1Q1_00712"/>
<feature type="region of interest" description="Disordered" evidence="2">
    <location>
        <begin position="28"/>
        <end position="50"/>
    </location>
</feature>
<gene>
    <name evidence="4" type="ORF">A1Q1_00712</name>
</gene>
<dbReference type="Proteomes" id="UP000002748">
    <property type="component" value="Unassembled WGS sequence"/>
</dbReference>
<dbReference type="OrthoDB" id="2635at2759"/>
<dbReference type="GO" id="GO:0005737">
    <property type="term" value="C:cytoplasm"/>
    <property type="evidence" value="ECO:0007669"/>
    <property type="project" value="UniProtKB-ARBA"/>
</dbReference>
<dbReference type="EMBL" id="ALBS01000136">
    <property type="protein sequence ID" value="EJT50057.1"/>
    <property type="molecule type" value="Genomic_DNA"/>
</dbReference>
<dbReference type="InterPro" id="IPR045099">
    <property type="entry name" value="PITH1-like"/>
</dbReference>
<evidence type="ECO:0000259" key="3">
    <source>
        <dbReference type="PROSITE" id="PS51532"/>
    </source>
</evidence>
<comment type="similarity">
    <text evidence="1">Belongs to the PITHD1 family.</text>
</comment>
<organism evidence="4 5">
    <name type="scientific">Trichosporon asahii var. asahii (strain ATCC 90039 / CBS 2479 / JCM 2466 / KCTC 7840 / NBRC 103889/ NCYC 2677 / UAMH 7654)</name>
    <name type="common">Yeast</name>
    <dbReference type="NCBI Taxonomy" id="1186058"/>
    <lineage>
        <taxon>Eukaryota</taxon>
        <taxon>Fungi</taxon>
        <taxon>Dikarya</taxon>
        <taxon>Basidiomycota</taxon>
        <taxon>Agaricomycotina</taxon>
        <taxon>Tremellomycetes</taxon>
        <taxon>Trichosporonales</taxon>
        <taxon>Trichosporonaceae</taxon>
        <taxon>Trichosporon</taxon>
    </lineage>
</organism>
<dbReference type="SUPFAM" id="SSF49785">
    <property type="entry name" value="Galactose-binding domain-like"/>
    <property type="match status" value="1"/>
</dbReference>
<feature type="compositionally biased region" description="Basic and acidic residues" evidence="2">
    <location>
        <begin position="38"/>
        <end position="50"/>
    </location>
</feature>
<dbReference type="InterPro" id="IPR037047">
    <property type="entry name" value="PITH_dom_sf"/>
</dbReference>
<dbReference type="InterPro" id="IPR010400">
    <property type="entry name" value="PITH_dom"/>
</dbReference>
<dbReference type="InterPro" id="IPR008979">
    <property type="entry name" value="Galactose-bd-like_sf"/>
</dbReference>
<protein>
    <recommendedName>
        <fullName evidence="3">PITH domain-containing protein</fullName>
    </recommendedName>
</protein>
<evidence type="ECO:0000313" key="5">
    <source>
        <dbReference type="Proteomes" id="UP000002748"/>
    </source>
</evidence>
<dbReference type="AlphaFoldDB" id="J6F495"/>
<dbReference type="PANTHER" id="PTHR12175:SF1">
    <property type="entry name" value="PITH DOMAIN-CONTAINING PROTEIN 1"/>
    <property type="match status" value="1"/>
</dbReference>
<sequence length="200" mass="22090">MSCADDLTVDDLNANVTSEVLERVSAGEGSNSNLWGSIDRDKVRPESDKDVGRPLGRGALILHIPFITSVRLRTLLLHLPSPGHPHRPHRLRIFCNLPNAPDFNDVESMNPIMDLDVSDSPIRRDSAGRREVDEWALKVQKMANVFSVTLLFVYYVGFKGDAKQLNMDMSKLGQVPASNAAEHNVDAVAEKKGAGYTTIR</sequence>
<dbReference type="GeneID" id="25984226"/>
<dbReference type="Pfam" id="PF06201">
    <property type="entry name" value="PITH"/>
    <property type="match status" value="1"/>
</dbReference>
<name>J6F495_TRIAS</name>
<evidence type="ECO:0000313" key="4">
    <source>
        <dbReference type="EMBL" id="EJT50057.1"/>
    </source>
</evidence>
<dbReference type="RefSeq" id="XP_014181148.1">
    <property type="nucleotide sequence ID" value="XM_014325673.1"/>
</dbReference>
<feature type="domain" description="PITH" evidence="3">
    <location>
        <begin position="1"/>
        <end position="200"/>
    </location>
</feature>
<dbReference type="GO" id="GO:0005634">
    <property type="term" value="C:nucleus"/>
    <property type="evidence" value="ECO:0007669"/>
    <property type="project" value="TreeGrafter"/>
</dbReference>
<reference evidence="4 5" key="1">
    <citation type="journal article" date="2012" name="Eukaryot. Cell">
        <title>Draft genome sequence of CBS 2479, the standard type strain of Trichosporon asahii.</title>
        <authorList>
            <person name="Yang R.Y."/>
            <person name="Li H.T."/>
            <person name="Zhu H."/>
            <person name="Zhou G.P."/>
            <person name="Wang M."/>
            <person name="Wang L."/>
        </authorList>
    </citation>
    <scope>NUCLEOTIDE SEQUENCE [LARGE SCALE GENOMIC DNA]</scope>
    <source>
        <strain evidence="5">ATCC 90039 / CBS 2479 / JCM 2466 / KCTC 7840 / NCYC 2677 / UAMH 7654</strain>
    </source>
</reference>
<dbReference type="Gene3D" id="2.60.120.470">
    <property type="entry name" value="PITH domain"/>
    <property type="match status" value="1"/>
</dbReference>
<dbReference type="PROSITE" id="PS51532">
    <property type="entry name" value="PITH"/>
    <property type="match status" value="1"/>
</dbReference>